<dbReference type="InParanoid" id="C8X8M5"/>
<dbReference type="Proteomes" id="UP000002218">
    <property type="component" value="Chromosome"/>
</dbReference>
<accession>C8X8M5</accession>
<gene>
    <name evidence="1" type="ordered locus">Namu_2734</name>
</gene>
<evidence type="ECO:0000313" key="2">
    <source>
        <dbReference type="Proteomes" id="UP000002218"/>
    </source>
</evidence>
<dbReference type="HOGENOM" id="CLU_2618335_0_0_11"/>
<keyword evidence="2" id="KW-1185">Reference proteome</keyword>
<name>C8X8M5_NAKMY</name>
<proteinExistence type="predicted"/>
<sequence length="78" mass="8919">MTWGNVCYFYGEGHYPNRVWQDPAIRDDGKLEVVAQQLADLTETVNRIRDGQDADFLTRGRSARQAERALRDAGFTKT</sequence>
<dbReference type="KEGG" id="nml:Namu_2734"/>
<organism evidence="1 2">
    <name type="scientific">Nakamurella multipartita (strain ATCC 700099 / DSM 44233 / CIP 104796 / JCM 9543 / NBRC 105858 / Y-104)</name>
    <name type="common">Microsphaera multipartita</name>
    <dbReference type="NCBI Taxonomy" id="479431"/>
    <lineage>
        <taxon>Bacteria</taxon>
        <taxon>Bacillati</taxon>
        <taxon>Actinomycetota</taxon>
        <taxon>Actinomycetes</taxon>
        <taxon>Nakamurellales</taxon>
        <taxon>Nakamurellaceae</taxon>
        <taxon>Nakamurella</taxon>
    </lineage>
</organism>
<dbReference type="AlphaFoldDB" id="C8X8M5"/>
<reference evidence="2" key="1">
    <citation type="submission" date="2009-09" db="EMBL/GenBank/DDBJ databases">
        <title>The complete genome of Nakamurella multipartita DSM 44233.</title>
        <authorList>
            <consortium name="US DOE Joint Genome Institute (JGI-PGF)"/>
            <person name="Lucas S."/>
            <person name="Copeland A."/>
            <person name="Lapidus A."/>
            <person name="Glavina del Rio T."/>
            <person name="Dalin E."/>
            <person name="Tice H."/>
            <person name="Bruce D."/>
            <person name="Goodwin L."/>
            <person name="Pitluck S."/>
            <person name="Kyrpides N."/>
            <person name="Mavromatis K."/>
            <person name="Ivanova N."/>
            <person name="Ovchinnikova G."/>
            <person name="Sims D."/>
            <person name="Meincke L."/>
            <person name="Brettin T."/>
            <person name="Detter J.C."/>
            <person name="Han C."/>
            <person name="Larimer F."/>
            <person name="Land M."/>
            <person name="Hauser L."/>
            <person name="Markowitz V."/>
            <person name="Cheng J.-F."/>
            <person name="Hugenholtz P."/>
            <person name="Woyke T."/>
            <person name="Wu D."/>
            <person name="Klenk H.-P."/>
            <person name="Eisen J.A."/>
        </authorList>
    </citation>
    <scope>NUCLEOTIDE SEQUENCE [LARGE SCALE GENOMIC DNA]</scope>
    <source>
        <strain evidence="2">ATCC 700099 / DSM 44233 / CIP 104796 / JCM 9543 / NBRC 105858 / Y-104</strain>
    </source>
</reference>
<dbReference type="EMBL" id="CP001737">
    <property type="protein sequence ID" value="ACV79080.1"/>
    <property type="molecule type" value="Genomic_DNA"/>
</dbReference>
<evidence type="ECO:0000313" key="1">
    <source>
        <dbReference type="EMBL" id="ACV79080.1"/>
    </source>
</evidence>
<reference evidence="1 2" key="2">
    <citation type="journal article" date="2010" name="Stand. Genomic Sci.">
        <title>Complete genome sequence of Nakamurella multipartita type strain (Y-104).</title>
        <authorList>
            <person name="Tice H."/>
            <person name="Mayilraj S."/>
            <person name="Sims D."/>
            <person name="Lapidus A."/>
            <person name="Nolan M."/>
            <person name="Lucas S."/>
            <person name="Glavina Del Rio T."/>
            <person name="Copeland A."/>
            <person name="Cheng J.F."/>
            <person name="Meincke L."/>
            <person name="Bruce D."/>
            <person name="Goodwin L."/>
            <person name="Pitluck S."/>
            <person name="Ivanova N."/>
            <person name="Mavromatis K."/>
            <person name="Ovchinnikova G."/>
            <person name="Pati A."/>
            <person name="Chen A."/>
            <person name="Palaniappan K."/>
            <person name="Land M."/>
            <person name="Hauser L."/>
            <person name="Chang Y.J."/>
            <person name="Jeffries C.D."/>
            <person name="Detter J.C."/>
            <person name="Brettin T."/>
            <person name="Rohde M."/>
            <person name="Goker M."/>
            <person name="Bristow J."/>
            <person name="Eisen J.A."/>
            <person name="Markowitz V."/>
            <person name="Hugenholtz P."/>
            <person name="Kyrpides N.C."/>
            <person name="Klenk H.P."/>
            <person name="Chen F."/>
        </authorList>
    </citation>
    <scope>NUCLEOTIDE SEQUENCE [LARGE SCALE GENOMIC DNA]</scope>
    <source>
        <strain evidence="2">ATCC 700099 / DSM 44233 / CIP 104796 / JCM 9543 / NBRC 105858 / Y-104</strain>
    </source>
</reference>
<protein>
    <submittedName>
        <fullName evidence="1">Uncharacterized protein</fullName>
    </submittedName>
</protein>